<evidence type="ECO:0000313" key="4">
    <source>
        <dbReference type="Proteomes" id="UP000026915"/>
    </source>
</evidence>
<dbReference type="Proteomes" id="UP000026915">
    <property type="component" value="Chromosome 6"/>
</dbReference>
<protein>
    <submittedName>
        <fullName evidence="3">Uncharacterized protein</fullName>
    </submittedName>
</protein>
<proteinExistence type="predicted"/>
<evidence type="ECO:0000256" key="1">
    <source>
        <dbReference type="SAM" id="MobiDB-lite"/>
    </source>
</evidence>
<evidence type="ECO:0000256" key="2">
    <source>
        <dbReference type="SAM" id="SignalP"/>
    </source>
</evidence>
<feature type="chain" id="PRO_5001598999" evidence="2">
    <location>
        <begin position="45"/>
        <end position="156"/>
    </location>
</feature>
<dbReference type="AlphaFoldDB" id="A0A061GDK7"/>
<keyword evidence="4" id="KW-1185">Reference proteome</keyword>
<feature type="region of interest" description="Disordered" evidence="1">
    <location>
        <begin position="45"/>
        <end position="65"/>
    </location>
</feature>
<feature type="compositionally biased region" description="Low complexity" evidence="1">
    <location>
        <begin position="45"/>
        <end position="63"/>
    </location>
</feature>
<keyword evidence="2" id="KW-0732">Signal</keyword>
<name>A0A061GDK7_THECC</name>
<gene>
    <name evidence="3" type="ORF">TCM_029334</name>
</gene>
<feature type="signal peptide" evidence="2">
    <location>
        <begin position="1"/>
        <end position="44"/>
    </location>
</feature>
<dbReference type="Gramene" id="EOY27498">
    <property type="protein sequence ID" value="EOY27498"/>
    <property type="gene ID" value="TCM_029334"/>
</dbReference>
<sequence>MNMTLLDFTLDWTHRTSAQTLVRSSSLLLLRLLLMMMLTVSASASSSSSGKTIPTTSPPKTTSLHCNKKQTKINTSLFAIFFSCTSSSLILCLDLEEGMEEREFKYLGFRSIKRRRFGQQEAVGQETNRVRFGEQDPRASSDELAEVGWPFGPLLT</sequence>
<dbReference type="EMBL" id="CM001884">
    <property type="protein sequence ID" value="EOY27498.1"/>
    <property type="molecule type" value="Genomic_DNA"/>
</dbReference>
<evidence type="ECO:0000313" key="3">
    <source>
        <dbReference type="EMBL" id="EOY27498.1"/>
    </source>
</evidence>
<accession>A0A061GDK7</accession>
<dbReference type="InParanoid" id="A0A061GDK7"/>
<reference evidence="3 4" key="1">
    <citation type="journal article" date="2013" name="Genome Biol.">
        <title>The genome sequence of the most widely cultivated cacao type and its use to identify candidate genes regulating pod color.</title>
        <authorList>
            <person name="Motamayor J.C."/>
            <person name="Mockaitis K."/>
            <person name="Schmutz J."/>
            <person name="Haiminen N."/>
            <person name="Iii D.L."/>
            <person name="Cornejo O."/>
            <person name="Findley S.D."/>
            <person name="Zheng P."/>
            <person name="Utro F."/>
            <person name="Royaert S."/>
            <person name="Saski C."/>
            <person name="Jenkins J."/>
            <person name="Podicheti R."/>
            <person name="Zhao M."/>
            <person name="Scheffler B.E."/>
            <person name="Stack J.C."/>
            <person name="Feltus F.A."/>
            <person name="Mustiga G.M."/>
            <person name="Amores F."/>
            <person name="Phillips W."/>
            <person name="Marelli J.P."/>
            <person name="May G.D."/>
            <person name="Shapiro H."/>
            <person name="Ma J."/>
            <person name="Bustamante C.D."/>
            <person name="Schnell R.J."/>
            <person name="Main D."/>
            <person name="Gilbert D."/>
            <person name="Parida L."/>
            <person name="Kuhn D.N."/>
        </authorList>
    </citation>
    <scope>NUCLEOTIDE SEQUENCE [LARGE SCALE GENOMIC DNA]</scope>
    <source>
        <strain evidence="4">cv. Matina 1-6</strain>
    </source>
</reference>
<organism evidence="3 4">
    <name type="scientific">Theobroma cacao</name>
    <name type="common">Cacao</name>
    <name type="synonym">Cocoa</name>
    <dbReference type="NCBI Taxonomy" id="3641"/>
    <lineage>
        <taxon>Eukaryota</taxon>
        <taxon>Viridiplantae</taxon>
        <taxon>Streptophyta</taxon>
        <taxon>Embryophyta</taxon>
        <taxon>Tracheophyta</taxon>
        <taxon>Spermatophyta</taxon>
        <taxon>Magnoliopsida</taxon>
        <taxon>eudicotyledons</taxon>
        <taxon>Gunneridae</taxon>
        <taxon>Pentapetalae</taxon>
        <taxon>rosids</taxon>
        <taxon>malvids</taxon>
        <taxon>Malvales</taxon>
        <taxon>Malvaceae</taxon>
        <taxon>Byttnerioideae</taxon>
        <taxon>Theobroma</taxon>
    </lineage>
</organism>
<dbReference type="HOGENOM" id="CLU_1689876_0_0_1"/>